<keyword evidence="2" id="KW-1185">Reference proteome</keyword>
<dbReference type="EMBL" id="MAMP01000002">
    <property type="protein sequence ID" value="OES46404.1"/>
    <property type="molecule type" value="Genomic_DNA"/>
</dbReference>
<evidence type="ECO:0000313" key="1">
    <source>
        <dbReference type="EMBL" id="OES46404.1"/>
    </source>
</evidence>
<organism evidence="1 2">
    <name type="scientific">Domibacillus iocasae</name>
    <dbReference type="NCBI Taxonomy" id="1714016"/>
    <lineage>
        <taxon>Bacteria</taxon>
        <taxon>Bacillati</taxon>
        <taxon>Bacillota</taxon>
        <taxon>Bacilli</taxon>
        <taxon>Bacillales</taxon>
        <taxon>Bacillaceae</taxon>
        <taxon>Domibacillus</taxon>
    </lineage>
</organism>
<dbReference type="InterPro" id="IPR021596">
    <property type="entry name" value="DUF3219"/>
</dbReference>
<dbReference type="AlphaFoldDB" id="A0A1E7DTK9"/>
<dbReference type="RefSeq" id="WP_069936942.1">
    <property type="nucleotide sequence ID" value="NZ_MAMP01000002.1"/>
</dbReference>
<comment type="caution">
    <text evidence="1">The sequence shown here is derived from an EMBL/GenBank/DDBJ whole genome shotgun (WGS) entry which is preliminary data.</text>
</comment>
<gene>
    <name evidence="1" type="ORF">BA724_14300</name>
</gene>
<dbReference type="Gene3D" id="2.40.30.80">
    <property type="entry name" value="YkvR-like"/>
    <property type="match status" value="1"/>
</dbReference>
<accession>A0A1E7DTK9</accession>
<dbReference type="OrthoDB" id="2920197at2"/>
<reference evidence="1 2" key="1">
    <citation type="submission" date="2016-06" db="EMBL/GenBank/DDBJ databases">
        <title>Domibacillus iocasae genome sequencing.</title>
        <authorList>
            <person name="Verma A."/>
            <person name="Pal Y."/>
            <person name="Ojha A.K."/>
            <person name="Krishnamurthi S."/>
        </authorList>
    </citation>
    <scope>NUCLEOTIDE SEQUENCE [LARGE SCALE GENOMIC DNA]</scope>
    <source>
        <strain evidence="1 2">DSM 29979</strain>
    </source>
</reference>
<dbReference type="Proteomes" id="UP000095658">
    <property type="component" value="Unassembled WGS sequence"/>
</dbReference>
<dbReference type="SUPFAM" id="SSF159173">
    <property type="entry name" value="YkvR-like"/>
    <property type="match status" value="1"/>
</dbReference>
<dbReference type="Pfam" id="PF11514">
    <property type="entry name" value="DUF3219"/>
    <property type="match status" value="1"/>
</dbReference>
<proteinExistence type="predicted"/>
<protein>
    <submittedName>
        <fullName evidence="1">DUF3219 domain-containing protein</fullName>
    </submittedName>
</protein>
<dbReference type="STRING" id="1714016.BA724_14300"/>
<name>A0A1E7DTK9_9BACI</name>
<dbReference type="InterPro" id="IPR023105">
    <property type="entry name" value="YkvR-like_sf"/>
</dbReference>
<evidence type="ECO:0000313" key="2">
    <source>
        <dbReference type="Proteomes" id="UP000095658"/>
    </source>
</evidence>
<sequence>MVQTVILNDTPIQVTDYHEETIIHKETGKSVPKIKLQFKVTNEAYHDITTLLYEMDFQVKVPEKNLDFPATIHAYSTSVTNLYEEGAVGDFSLELIGR</sequence>